<evidence type="ECO:0000256" key="1">
    <source>
        <dbReference type="SAM" id="SignalP"/>
    </source>
</evidence>
<comment type="caution">
    <text evidence="2">The sequence shown here is derived from an EMBL/GenBank/DDBJ whole genome shotgun (WGS) entry which is preliminary data.</text>
</comment>
<proteinExistence type="predicted"/>
<accession>A0A4S4A3P2</accession>
<dbReference type="EMBL" id="SSNZ01000001">
    <property type="protein sequence ID" value="THF53060.1"/>
    <property type="molecule type" value="Genomic_DNA"/>
</dbReference>
<protein>
    <submittedName>
        <fullName evidence="2">Copper resistance protein NlpE</fullName>
    </submittedName>
</protein>
<gene>
    <name evidence="2" type="ORF">E6C50_02310</name>
</gene>
<name>A0A4S4A3P2_9FLAO</name>
<dbReference type="PROSITE" id="PS51257">
    <property type="entry name" value="PROKAR_LIPOPROTEIN"/>
    <property type="match status" value="1"/>
</dbReference>
<dbReference type="Pfam" id="PF04170">
    <property type="entry name" value="NlpE"/>
    <property type="match status" value="1"/>
</dbReference>
<dbReference type="OrthoDB" id="5348860at2"/>
<keyword evidence="1" id="KW-0732">Signal</keyword>
<organism evidence="2 3">
    <name type="scientific">Flavobacterium supellecticarium</name>
    <dbReference type="NCBI Taxonomy" id="2565924"/>
    <lineage>
        <taxon>Bacteria</taxon>
        <taxon>Pseudomonadati</taxon>
        <taxon>Bacteroidota</taxon>
        <taxon>Flavobacteriia</taxon>
        <taxon>Flavobacteriales</taxon>
        <taxon>Flavobacteriaceae</taxon>
        <taxon>Flavobacterium</taxon>
    </lineage>
</organism>
<keyword evidence="3" id="KW-1185">Reference proteome</keyword>
<dbReference type="RefSeq" id="WP_136401584.1">
    <property type="nucleotide sequence ID" value="NZ_SSNZ01000001.1"/>
</dbReference>
<sequence>MMKKPLTSLVFVALLSLTACKKTGNVAKETSAADSTQVTRTVSGMYEGVLPCADCPGIETTVAFNDDATVSKTILYQDRDKTSETEKGNWKLNGPYVEVTFADNQKEFYLIKTDSTIAILDQDKKEVQTDLASHYILSKEKPLEPKTLNGNYIQGEVGKGYYQTLSLKNTTDNEFDVAVTFKAATKKGCEFKGKGVLVNNRIEVNLKDTNPNLKAIMTISFDSKTATVSTSKFNERYDLMYFCGGGGTLGGDYNRE</sequence>
<dbReference type="Proteomes" id="UP000307507">
    <property type="component" value="Unassembled WGS sequence"/>
</dbReference>
<evidence type="ECO:0000313" key="2">
    <source>
        <dbReference type="EMBL" id="THF53060.1"/>
    </source>
</evidence>
<reference evidence="2 3" key="1">
    <citation type="submission" date="2019-04" db="EMBL/GenBank/DDBJ databases">
        <title>Flavobacterium sp. nov. isolated from construction timber.</title>
        <authorList>
            <person name="Lin S.-Y."/>
            <person name="Chang C.-T."/>
            <person name="Young C.-C."/>
        </authorList>
    </citation>
    <scope>NUCLEOTIDE SEQUENCE [LARGE SCALE GENOMIC DNA]</scope>
    <source>
        <strain evidence="2 3">CC-CTC003</strain>
    </source>
</reference>
<dbReference type="Gene3D" id="2.40.128.640">
    <property type="match status" value="1"/>
</dbReference>
<feature type="signal peptide" evidence="1">
    <location>
        <begin position="1"/>
        <end position="21"/>
    </location>
</feature>
<dbReference type="AlphaFoldDB" id="A0A4S4A3P2"/>
<evidence type="ECO:0000313" key="3">
    <source>
        <dbReference type="Proteomes" id="UP000307507"/>
    </source>
</evidence>
<feature type="chain" id="PRO_5020601538" evidence="1">
    <location>
        <begin position="22"/>
        <end position="256"/>
    </location>
</feature>
<dbReference type="InterPro" id="IPR007298">
    <property type="entry name" value="Cu-R_lipoprotein_NlpE"/>
</dbReference>